<gene>
    <name evidence="3" type="primary">Isp2</name>
</gene>
<reference evidence="3" key="1">
    <citation type="submission" date="2012-11" db="EMBL/GenBank/DDBJ databases">
        <title>Molecular characterization of two Kazal-type serine proteinase inhibitor genes in the surf clam Mesodesma donacium exposed to Vibrio anguillarum.</title>
        <authorList>
            <person name="Maldonado-Aguayo W."/>
        </authorList>
    </citation>
    <scope>NUCLEOTIDE SEQUENCE</scope>
</reference>
<keyword evidence="1" id="KW-0732">Signal</keyword>
<dbReference type="Gene3D" id="3.30.60.30">
    <property type="match status" value="1"/>
</dbReference>
<dbReference type="CDD" id="cd00104">
    <property type="entry name" value="KAZAL_FS"/>
    <property type="match status" value="1"/>
</dbReference>
<feature type="signal peptide" evidence="1">
    <location>
        <begin position="1"/>
        <end position="17"/>
    </location>
</feature>
<dbReference type="Pfam" id="PF00050">
    <property type="entry name" value="Kazal_1"/>
    <property type="match status" value="1"/>
</dbReference>
<dbReference type="EMBL" id="KC160532">
    <property type="protein sequence ID" value="AGF33414.1"/>
    <property type="molecule type" value="mRNA"/>
</dbReference>
<dbReference type="PROSITE" id="PS51465">
    <property type="entry name" value="KAZAL_2"/>
    <property type="match status" value="2"/>
</dbReference>
<protein>
    <submittedName>
        <fullName evidence="3">Serine protease inhibitor 2</fullName>
    </submittedName>
</protein>
<proteinExistence type="evidence at transcript level"/>
<dbReference type="SUPFAM" id="SSF100895">
    <property type="entry name" value="Kazal-type serine protease inhibitors"/>
    <property type="match status" value="1"/>
</dbReference>
<evidence type="ECO:0000313" key="3">
    <source>
        <dbReference type="EMBL" id="AGF33414.1"/>
    </source>
</evidence>
<dbReference type="SMART" id="SM00280">
    <property type="entry name" value="KAZAL"/>
    <property type="match status" value="2"/>
</dbReference>
<organism evidence="3">
    <name type="scientific">Mesodesma donacium</name>
    <dbReference type="NCBI Taxonomy" id="282296"/>
    <lineage>
        <taxon>Eukaryota</taxon>
        <taxon>Metazoa</taxon>
        <taxon>Spiralia</taxon>
        <taxon>Lophotrochozoa</taxon>
        <taxon>Mollusca</taxon>
        <taxon>Bivalvia</taxon>
        <taxon>Autobranchia</taxon>
        <taxon>Heteroconchia</taxon>
        <taxon>Euheterodonta</taxon>
        <taxon>Imparidentia</taxon>
        <taxon>Neoheterodontei</taxon>
        <taxon>Venerida</taxon>
        <taxon>Mactroidea</taxon>
        <taxon>Mesodesmatidae</taxon>
        <taxon>Mesodesma</taxon>
    </lineage>
</organism>
<evidence type="ECO:0000259" key="2">
    <source>
        <dbReference type="PROSITE" id="PS51465"/>
    </source>
</evidence>
<feature type="chain" id="PRO_5004015420" evidence="1">
    <location>
        <begin position="18"/>
        <end position="143"/>
    </location>
</feature>
<dbReference type="AlphaFoldDB" id="M1L5H7"/>
<name>M1L5H7_9BIVA</name>
<evidence type="ECO:0000256" key="1">
    <source>
        <dbReference type="SAM" id="SignalP"/>
    </source>
</evidence>
<feature type="domain" description="Kazal-like" evidence="2">
    <location>
        <begin position="18"/>
        <end position="65"/>
    </location>
</feature>
<sequence>MKLEIALLFVLVSAISAWSPSLQCYTNQCSLNLDYVCSTSGMTYMNNECFLQCDYAVKQCDGRCPCQINGYIGIPRFPDGFEMPLPVIQVPVPVQIPDSFTGECTCSKEKDPVCTLDNETYDNECEAACDGRIKACDGPCPCR</sequence>
<dbReference type="InterPro" id="IPR002350">
    <property type="entry name" value="Kazal_dom"/>
</dbReference>
<dbReference type="InterPro" id="IPR036058">
    <property type="entry name" value="Kazal_dom_sf"/>
</dbReference>
<accession>M1L5H7</accession>
<feature type="domain" description="Kazal-like" evidence="2">
    <location>
        <begin position="98"/>
        <end position="141"/>
    </location>
</feature>
<dbReference type="PROSITE" id="PS00282">
    <property type="entry name" value="KAZAL_1"/>
    <property type="match status" value="1"/>
</dbReference>